<name>A0A9P9WD73_9PEZI</name>
<dbReference type="Proteomes" id="UP000829685">
    <property type="component" value="Unassembled WGS sequence"/>
</dbReference>
<feature type="compositionally biased region" description="Low complexity" evidence="1">
    <location>
        <begin position="139"/>
        <end position="152"/>
    </location>
</feature>
<feature type="region of interest" description="Disordered" evidence="1">
    <location>
        <begin position="134"/>
        <end position="156"/>
    </location>
</feature>
<proteinExistence type="predicted"/>
<keyword evidence="2" id="KW-0812">Transmembrane</keyword>
<dbReference type="SUPFAM" id="SSF89372">
    <property type="entry name" value="Fucose-specific lectin"/>
    <property type="match status" value="1"/>
</dbReference>
<reference evidence="3" key="1">
    <citation type="submission" date="2021-03" db="EMBL/GenBank/DDBJ databases">
        <title>Revisited historic fungal species revealed as producer of novel bioactive compounds through whole genome sequencing and comparative genomics.</title>
        <authorList>
            <person name="Vignolle G.A."/>
            <person name="Hochenegger N."/>
            <person name="Mach R.L."/>
            <person name="Mach-Aigner A.R."/>
            <person name="Javad Rahimi M."/>
            <person name="Salim K.A."/>
            <person name="Chan C.M."/>
            <person name="Lim L.B.L."/>
            <person name="Cai F."/>
            <person name="Druzhinina I.S."/>
            <person name="U'Ren J.M."/>
            <person name="Derntl C."/>
        </authorList>
    </citation>
    <scope>NUCLEOTIDE SEQUENCE</scope>
    <source>
        <strain evidence="3">TUCIM 5799</strain>
    </source>
</reference>
<protein>
    <recommendedName>
        <fullName evidence="5">Fucose-specific lectin</fullName>
    </recommendedName>
</protein>
<comment type="caution">
    <text evidence="3">The sequence shown here is derived from an EMBL/GenBank/DDBJ whole genome shotgun (WGS) entry which is preliminary data.</text>
</comment>
<gene>
    <name evidence="3" type="ORF">JX265_010979</name>
</gene>
<dbReference type="OrthoDB" id="5396810at2759"/>
<organism evidence="3 4">
    <name type="scientific">Neoarthrinium moseri</name>
    <dbReference type="NCBI Taxonomy" id="1658444"/>
    <lineage>
        <taxon>Eukaryota</taxon>
        <taxon>Fungi</taxon>
        <taxon>Dikarya</taxon>
        <taxon>Ascomycota</taxon>
        <taxon>Pezizomycotina</taxon>
        <taxon>Sordariomycetes</taxon>
        <taxon>Xylariomycetidae</taxon>
        <taxon>Amphisphaeriales</taxon>
        <taxon>Apiosporaceae</taxon>
        <taxon>Neoarthrinium</taxon>
    </lineage>
</organism>
<keyword evidence="2" id="KW-0472">Membrane</keyword>
<dbReference type="AlphaFoldDB" id="A0A9P9WD73"/>
<dbReference type="EMBL" id="JAFIMR010000038">
    <property type="protein sequence ID" value="KAI1857949.1"/>
    <property type="molecule type" value="Genomic_DNA"/>
</dbReference>
<evidence type="ECO:0000256" key="1">
    <source>
        <dbReference type="SAM" id="MobiDB-lite"/>
    </source>
</evidence>
<evidence type="ECO:0000313" key="3">
    <source>
        <dbReference type="EMBL" id="KAI1857949.1"/>
    </source>
</evidence>
<keyword evidence="2" id="KW-1133">Transmembrane helix</keyword>
<evidence type="ECO:0000256" key="2">
    <source>
        <dbReference type="SAM" id="Phobius"/>
    </source>
</evidence>
<evidence type="ECO:0008006" key="5">
    <source>
        <dbReference type="Google" id="ProtNLM"/>
    </source>
</evidence>
<accession>A0A9P9WD73</accession>
<dbReference type="Gene3D" id="2.120.10.70">
    <property type="entry name" value="Fucose-specific lectin"/>
    <property type="match status" value="1"/>
</dbReference>
<sequence length="491" mass="53832">MDGYSNLEVYHNQDPHNAINRFQHGPERNQIADTVPSNQEQKAMMLKPDQSDHAQKEYIPDPTRAPEPVAIQQYYEGSPQNPESLSEIKDDPTEQMVAERRICGLRRRIFFIVLAVISLVIIGVVAGTVGGVLSSRQKPSTSPDPSQPSPDSEPAAVGNLMKMSSLAAANWTDANGVAHRCVFFQDPRNALLARRWDGRNQTWALTNITAVMAYSGQGPPDPAPGTPLAVVSLDRPNPYKVPEAMHLYFVNRQNVMRSLFTNDPLQHPDSWTNDTLIRAVVQVGPGSQLAAAWQRCTGDCKGNMTLAYQVPGGGINVVNSYNWASGQEALTDRQQVAAGTSMALLPQYMGSQEDMGLISQTVDSGTEGTVKITPYKEGWTKDVTDAMSSIPLPANEQRIAATKWGMWSRNLCYIQMSDGTMKGVWWDGSSNASMHQLQKITFDGGPATTNFSAIAFTLDTMFYGITGDEIHEYSVDSSNAAILHHVGRVYP</sequence>
<evidence type="ECO:0000313" key="4">
    <source>
        <dbReference type="Proteomes" id="UP000829685"/>
    </source>
</evidence>
<feature type="transmembrane region" description="Helical" evidence="2">
    <location>
        <begin position="109"/>
        <end position="133"/>
    </location>
</feature>
<keyword evidence="4" id="KW-1185">Reference proteome</keyword>